<reference evidence="1 2" key="1">
    <citation type="journal article" date="2012" name="Environ. Microbiol.">
        <title>The genome of the ammonia-oxidizing Candidatus Nitrososphaera gargensis: insights into metabolic versatility and environmental adaptations.</title>
        <authorList>
            <person name="Spang A."/>
            <person name="Poehlein A."/>
            <person name="Offre P."/>
            <person name="Zumbragel S."/>
            <person name="Haider S."/>
            <person name="Rychlik N."/>
            <person name="Nowka B."/>
            <person name="Schmeisser C."/>
            <person name="Lebedeva E.V."/>
            <person name="Rattei T."/>
            <person name="Bohm C."/>
            <person name="Schmid M."/>
            <person name="Galushko A."/>
            <person name="Hatzenpichler R."/>
            <person name="Weinmaier T."/>
            <person name="Daniel R."/>
            <person name="Schleper C."/>
            <person name="Spieck E."/>
            <person name="Streit W."/>
            <person name="Wagner M."/>
        </authorList>
    </citation>
    <scope>NUCLEOTIDE SEQUENCE [LARGE SCALE GENOMIC DNA]</scope>
    <source>
        <strain evidence="2">Ga9.2</strain>
    </source>
</reference>
<dbReference type="Proteomes" id="UP000008037">
    <property type="component" value="Chromosome"/>
</dbReference>
<evidence type="ECO:0000313" key="1">
    <source>
        <dbReference type="EMBL" id="AFU57176.1"/>
    </source>
</evidence>
<dbReference type="EMBL" id="CP002408">
    <property type="protein sequence ID" value="AFU57176.1"/>
    <property type="molecule type" value="Genomic_DNA"/>
</dbReference>
<dbReference type="RefSeq" id="WP_015017749.1">
    <property type="nucleotide sequence ID" value="NC_018719.1"/>
</dbReference>
<dbReference type="AlphaFoldDB" id="K0I7G9"/>
<protein>
    <submittedName>
        <fullName evidence="1">Uncharacterized protein</fullName>
    </submittedName>
</protein>
<dbReference type="HOGENOM" id="CLU_2597854_0_0_2"/>
<gene>
    <name evidence="1" type="ordered locus">Ngar_c02280</name>
</gene>
<dbReference type="GeneID" id="13796404"/>
<accession>K0I7G9</accession>
<proteinExistence type="predicted"/>
<dbReference type="BioCyc" id="CNIT1237085:G1324-228-MONOMER"/>
<keyword evidence="2" id="KW-1185">Reference proteome</keyword>
<sequence length="79" mass="9146">MGSYSERQRVDRKEVFRVNHIAEACAELALYKVMISIDDILDHYSEPALAAMDIELWIFLENMQASGVLTKEAMRRRKA</sequence>
<organism evidence="1 2">
    <name type="scientific">Nitrososphaera gargensis (strain Ga9.2)</name>
    <dbReference type="NCBI Taxonomy" id="1237085"/>
    <lineage>
        <taxon>Archaea</taxon>
        <taxon>Nitrososphaerota</taxon>
        <taxon>Nitrososphaeria</taxon>
        <taxon>Nitrososphaerales</taxon>
        <taxon>Nitrososphaeraceae</taxon>
        <taxon>Nitrososphaera</taxon>
    </lineage>
</organism>
<evidence type="ECO:0000313" key="2">
    <source>
        <dbReference type="Proteomes" id="UP000008037"/>
    </source>
</evidence>
<dbReference type="InParanoid" id="K0I7G9"/>
<dbReference type="KEGG" id="nga:Ngar_c02280"/>
<name>K0I7G9_NITGG</name>